<gene>
    <name evidence="2" type="ORF">ACFQ1U_03975</name>
</gene>
<keyword evidence="3" id="KW-1185">Reference proteome</keyword>
<accession>A0ABW3JPF8</accession>
<feature type="region of interest" description="Disordered" evidence="1">
    <location>
        <begin position="34"/>
        <end position="59"/>
    </location>
</feature>
<dbReference type="RefSeq" id="WP_386105556.1">
    <property type="nucleotide sequence ID" value="NZ_JBHTJR010000022.1"/>
</dbReference>
<name>A0ABW3JPF8_9FLAO</name>
<evidence type="ECO:0000313" key="3">
    <source>
        <dbReference type="Proteomes" id="UP001597062"/>
    </source>
</evidence>
<protein>
    <recommendedName>
        <fullName evidence="4">Lipoprotein</fullName>
    </recommendedName>
</protein>
<dbReference type="Proteomes" id="UP001597062">
    <property type="component" value="Unassembled WGS sequence"/>
</dbReference>
<evidence type="ECO:0008006" key="4">
    <source>
        <dbReference type="Google" id="ProtNLM"/>
    </source>
</evidence>
<dbReference type="PROSITE" id="PS51257">
    <property type="entry name" value="PROKAR_LIPOPROTEIN"/>
    <property type="match status" value="1"/>
</dbReference>
<dbReference type="EMBL" id="JBHTJR010000022">
    <property type="protein sequence ID" value="MFD0992352.1"/>
    <property type="molecule type" value="Genomic_DNA"/>
</dbReference>
<evidence type="ECO:0000313" key="2">
    <source>
        <dbReference type="EMBL" id="MFD0992352.1"/>
    </source>
</evidence>
<organism evidence="2 3">
    <name type="scientific">Tenacibaculum geojense</name>
    <dbReference type="NCBI Taxonomy" id="915352"/>
    <lineage>
        <taxon>Bacteria</taxon>
        <taxon>Pseudomonadati</taxon>
        <taxon>Bacteroidota</taxon>
        <taxon>Flavobacteriia</taxon>
        <taxon>Flavobacteriales</taxon>
        <taxon>Flavobacteriaceae</taxon>
        <taxon>Tenacibaculum</taxon>
    </lineage>
</organism>
<evidence type="ECO:0000256" key="1">
    <source>
        <dbReference type="SAM" id="MobiDB-lite"/>
    </source>
</evidence>
<sequence length="59" mass="6648">MKKVLLLLVGLSCFLFTSCEDLTEDLTEEIKEQNIENQSWLTDPDDDGTGDGQQQETGR</sequence>
<comment type="caution">
    <text evidence="2">The sequence shown here is derived from an EMBL/GenBank/DDBJ whole genome shotgun (WGS) entry which is preliminary data.</text>
</comment>
<reference evidence="3" key="1">
    <citation type="journal article" date="2019" name="Int. J. Syst. Evol. Microbiol.">
        <title>The Global Catalogue of Microorganisms (GCM) 10K type strain sequencing project: providing services to taxonomists for standard genome sequencing and annotation.</title>
        <authorList>
            <consortium name="The Broad Institute Genomics Platform"/>
            <consortium name="The Broad Institute Genome Sequencing Center for Infectious Disease"/>
            <person name="Wu L."/>
            <person name="Ma J."/>
        </authorList>
    </citation>
    <scope>NUCLEOTIDE SEQUENCE [LARGE SCALE GENOMIC DNA]</scope>
    <source>
        <strain evidence="3">CCUG 60527</strain>
    </source>
</reference>
<proteinExistence type="predicted"/>